<keyword evidence="10" id="KW-0804">Transcription</keyword>
<feature type="domain" description="C2H2-type" evidence="14">
    <location>
        <begin position="402"/>
        <end position="429"/>
    </location>
</feature>
<evidence type="ECO:0000256" key="4">
    <source>
        <dbReference type="ARBA" id="ARBA00022723"/>
    </source>
</evidence>
<dbReference type="GeneID" id="115474279"/>
<comment type="similarity">
    <text evidence="3">Belongs to the krueppel C2H2-type zinc-finger protein family.</text>
</comment>
<feature type="compositionally biased region" description="Polar residues" evidence="13">
    <location>
        <begin position="701"/>
        <end position="712"/>
    </location>
</feature>
<dbReference type="PROSITE" id="PS00028">
    <property type="entry name" value="ZINC_FINGER_C2H2_1"/>
    <property type="match status" value="10"/>
</dbReference>
<evidence type="ECO:0000256" key="2">
    <source>
        <dbReference type="ARBA" id="ARBA00004123"/>
    </source>
</evidence>
<dbReference type="FunFam" id="3.30.160.60:FF:000135">
    <property type="entry name" value="Zinc finger protein 358"/>
    <property type="match status" value="1"/>
</dbReference>
<feature type="compositionally biased region" description="Polar residues" evidence="13">
    <location>
        <begin position="218"/>
        <end position="242"/>
    </location>
</feature>
<evidence type="ECO:0000256" key="3">
    <source>
        <dbReference type="ARBA" id="ARBA00006991"/>
    </source>
</evidence>
<evidence type="ECO:0000256" key="5">
    <source>
        <dbReference type="ARBA" id="ARBA00022737"/>
    </source>
</evidence>
<dbReference type="RefSeq" id="XP_030065537.1">
    <property type="nucleotide sequence ID" value="XM_030209677.1"/>
</dbReference>
<evidence type="ECO:0000256" key="11">
    <source>
        <dbReference type="ARBA" id="ARBA00023242"/>
    </source>
</evidence>
<feature type="domain" description="C2H2-type" evidence="14">
    <location>
        <begin position="458"/>
        <end position="485"/>
    </location>
</feature>
<feature type="region of interest" description="Disordered" evidence="13">
    <location>
        <begin position="674"/>
        <end position="718"/>
    </location>
</feature>
<protein>
    <submittedName>
        <fullName evidence="16">Zinc finger protein 79-like</fullName>
    </submittedName>
</protein>
<evidence type="ECO:0000256" key="9">
    <source>
        <dbReference type="ARBA" id="ARBA00023125"/>
    </source>
</evidence>
<feature type="domain" description="C2H2-type" evidence="14">
    <location>
        <begin position="514"/>
        <end position="541"/>
    </location>
</feature>
<keyword evidence="11" id="KW-0539">Nucleus</keyword>
<evidence type="ECO:0000256" key="6">
    <source>
        <dbReference type="ARBA" id="ARBA00022771"/>
    </source>
</evidence>
<dbReference type="SUPFAM" id="SSF57667">
    <property type="entry name" value="beta-beta-alpha zinc fingers"/>
    <property type="match status" value="6"/>
</dbReference>
<dbReference type="Proteomes" id="UP000515156">
    <property type="component" value="Chromosome 7"/>
</dbReference>
<dbReference type="InterPro" id="IPR036236">
    <property type="entry name" value="Znf_C2H2_sf"/>
</dbReference>
<evidence type="ECO:0000256" key="13">
    <source>
        <dbReference type="SAM" id="MobiDB-lite"/>
    </source>
</evidence>
<dbReference type="InParanoid" id="A0A6P7YDH6"/>
<keyword evidence="4" id="KW-0479">Metal-binding</keyword>
<feature type="domain" description="C2H2-type" evidence="14">
    <location>
        <begin position="486"/>
        <end position="513"/>
    </location>
</feature>
<sequence length="771" mass="87066">MSDQASKVVEGFEKENPDILETAAQGNSRVNFAMALRIKQEDEPYVSHRKKHLPQSNPSDLVFNPDTSLWIKQVAMPEDSEEESEDSEEESEDSEEELEDSEEEDSDGRDSPRTSNRLFSPDILCEIKEEEDTEDSESDSDPPKVAAKTDDNANNLLRIKEEQEDAYFTNHPDSTGRKTVTYTCIGEAGSPQIKEEEVLSGKCSEKPKLLERSYGNPGESTHLASEQKSVSPAQQTSPSSCSYKTGTSLDCTTTFSVLIDPFVPQGAPTDEDSDSEMSRMQMDPGDGKLYECHQCGKGFNDHSAMVKHLRIHTGERPYKCSECEKSFADSSTLVKHVRTHTGERPYKCNVCEKSFGQTSTFIKHQRTHTGERPYKCTTCTSRFRDNSTLLKHLRTHTGERPYTCSECKKSFSQKAHLMKHQKMHTGERPYNCTKCDKNFSNSSCLLKHQRTHTGERPYTCTECKKSFSQKSSLITHQRTHTGERPYQCTICEKSFSHVSSLIKHQRIHTGERPYKCTECGKRFMQNSSLIKHKRTHTGEKPYKCTECAKTFTQNSNLIKHQKTHTRERDGNKNTASLAARARQQRVQEKEREGKNNFTHVPSFMEHEGIFTRVIEYDAGFVDASAPNEESKEEGNVCFSHTSVHHESQSILTKETEYDVGFSQTTALKQGIKAQTKESSAKCSTRSAVPQQQRTYAKEKGSSNNAKPSNQQAAHERVRGCQRGFSTAATSPQYQEPCPVEDVYICGKCGKSFTDLSRLSGHQCSTRICLRE</sequence>
<evidence type="ECO:0000256" key="10">
    <source>
        <dbReference type="ARBA" id="ARBA00023163"/>
    </source>
</evidence>
<feature type="compositionally biased region" description="Acidic residues" evidence="13">
    <location>
        <begin position="128"/>
        <end position="140"/>
    </location>
</feature>
<dbReference type="OrthoDB" id="10291174at2759"/>
<dbReference type="GO" id="GO:0005634">
    <property type="term" value="C:nucleus"/>
    <property type="evidence" value="ECO:0007669"/>
    <property type="project" value="UniProtKB-SubCell"/>
</dbReference>
<dbReference type="PANTHER" id="PTHR23226:SF272">
    <property type="entry name" value="ZINC FINGER PROTEIN 75D"/>
    <property type="match status" value="1"/>
</dbReference>
<dbReference type="InterPro" id="IPR013087">
    <property type="entry name" value="Znf_C2H2_type"/>
</dbReference>
<dbReference type="AlphaFoldDB" id="A0A6P7YDH6"/>
<feature type="domain" description="C2H2-type" evidence="14">
    <location>
        <begin position="290"/>
        <end position="317"/>
    </location>
</feature>
<dbReference type="GO" id="GO:0000981">
    <property type="term" value="F:DNA-binding transcription factor activity, RNA polymerase II-specific"/>
    <property type="evidence" value="ECO:0007669"/>
    <property type="project" value="TreeGrafter"/>
</dbReference>
<dbReference type="SMART" id="SM00355">
    <property type="entry name" value="ZnF_C2H2"/>
    <property type="match status" value="11"/>
</dbReference>
<feature type="compositionally biased region" description="Polar residues" evidence="13">
    <location>
        <begin position="680"/>
        <end position="694"/>
    </location>
</feature>
<feature type="domain" description="C2H2-type" evidence="14">
    <location>
        <begin position="346"/>
        <end position="373"/>
    </location>
</feature>
<gene>
    <name evidence="16" type="primary">LOC115474279</name>
</gene>
<evidence type="ECO:0000313" key="15">
    <source>
        <dbReference type="Proteomes" id="UP000515156"/>
    </source>
</evidence>
<dbReference type="GO" id="GO:0032502">
    <property type="term" value="P:developmental process"/>
    <property type="evidence" value="ECO:0007669"/>
    <property type="project" value="UniProtKB-ARBA"/>
</dbReference>
<accession>A0A6P7YDH6</accession>
<feature type="region of interest" description="Disordered" evidence="13">
    <location>
        <begin position="262"/>
        <end position="281"/>
    </location>
</feature>
<dbReference type="Gene3D" id="3.30.160.60">
    <property type="entry name" value="Classic Zinc Finger"/>
    <property type="match status" value="10"/>
</dbReference>
<dbReference type="FunFam" id="3.30.160.60:FF:000912">
    <property type="entry name" value="Zinc finger protein 660"/>
    <property type="match status" value="1"/>
</dbReference>
<feature type="domain" description="C2H2-type" evidence="14">
    <location>
        <begin position="743"/>
        <end position="762"/>
    </location>
</feature>
<keyword evidence="5" id="KW-0677">Repeat</keyword>
<keyword evidence="6 12" id="KW-0863">Zinc-finger</keyword>
<evidence type="ECO:0000256" key="7">
    <source>
        <dbReference type="ARBA" id="ARBA00022833"/>
    </source>
</evidence>
<dbReference type="GO" id="GO:0008270">
    <property type="term" value="F:zinc ion binding"/>
    <property type="evidence" value="ECO:0007669"/>
    <property type="project" value="UniProtKB-KW"/>
</dbReference>
<feature type="domain" description="C2H2-type" evidence="14">
    <location>
        <begin position="430"/>
        <end position="457"/>
    </location>
</feature>
<dbReference type="FunFam" id="3.30.160.60:FF:001049">
    <property type="entry name" value="zinc finger protein 319"/>
    <property type="match status" value="1"/>
</dbReference>
<dbReference type="FunFam" id="3.30.160.60:FF:002716">
    <property type="entry name" value="Zinc finger protein 212"/>
    <property type="match status" value="1"/>
</dbReference>
<evidence type="ECO:0000313" key="16">
    <source>
        <dbReference type="RefSeq" id="XP_030065537.1"/>
    </source>
</evidence>
<keyword evidence="7" id="KW-0862">Zinc</keyword>
<feature type="region of interest" description="Disordered" evidence="13">
    <location>
        <begin position="209"/>
        <end position="242"/>
    </location>
</feature>
<evidence type="ECO:0000256" key="12">
    <source>
        <dbReference type="PROSITE-ProRule" id="PRU00042"/>
    </source>
</evidence>
<dbReference type="FunFam" id="3.30.160.60:FF:002343">
    <property type="entry name" value="Zinc finger protein 33A"/>
    <property type="match status" value="2"/>
</dbReference>
<feature type="region of interest" description="Disordered" evidence="13">
    <location>
        <begin position="1"/>
        <end position="24"/>
    </location>
</feature>
<evidence type="ECO:0000256" key="1">
    <source>
        <dbReference type="ARBA" id="ARBA00003767"/>
    </source>
</evidence>
<dbReference type="FunFam" id="3.30.160.60:FF:000029">
    <property type="entry name" value="GLI family zinc finger 4"/>
    <property type="match status" value="1"/>
</dbReference>
<dbReference type="PROSITE" id="PS50157">
    <property type="entry name" value="ZINC_FINGER_C2H2_2"/>
    <property type="match status" value="11"/>
</dbReference>
<dbReference type="FunFam" id="3.30.160.60:FF:000478">
    <property type="entry name" value="Zinc finger protein 133"/>
    <property type="match status" value="1"/>
</dbReference>
<feature type="compositionally biased region" description="Acidic residues" evidence="13">
    <location>
        <begin position="78"/>
        <end position="107"/>
    </location>
</feature>
<feature type="region of interest" description="Disordered" evidence="13">
    <location>
        <begin position="43"/>
        <end position="177"/>
    </location>
</feature>
<dbReference type="GO" id="GO:0000978">
    <property type="term" value="F:RNA polymerase II cis-regulatory region sequence-specific DNA binding"/>
    <property type="evidence" value="ECO:0007669"/>
    <property type="project" value="TreeGrafter"/>
</dbReference>
<feature type="domain" description="C2H2-type" evidence="14">
    <location>
        <begin position="374"/>
        <end position="401"/>
    </location>
</feature>
<comment type="subcellular location">
    <subcellularLocation>
        <location evidence="2">Nucleus</location>
    </subcellularLocation>
</comment>
<keyword evidence="8" id="KW-0805">Transcription regulation</keyword>
<dbReference type="FunFam" id="3.30.160.60:FF:000360">
    <property type="entry name" value="zinc finger protein 572"/>
    <property type="match status" value="1"/>
</dbReference>
<dbReference type="FunFam" id="3.30.160.60:FF:000953">
    <property type="entry name" value="Zinc finger protein 691"/>
    <property type="match status" value="1"/>
</dbReference>
<keyword evidence="15" id="KW-1185">Reference proteome</keyword>
<dbReference type="PANTHER" id="PTHR23226">
    <property type="entry name" value="ZINC FINGER AND SCAN DOMAIN-CONTAINING"/>
    <property type="match status" value="1"/>
</dbReference>
<evidence type="ECO:0000259" key="14">
    <source>
        <dbReference type="PROSITE" id="PS50157"/>
    </source>
</evidence>
<feature type="domain" description="C2H2-type" evidence="14">
    <location>
        <begin position="318"/>
        <end position="345"/>
    </location>
</feature>
<dbReference type="KEGG" id="muo:115474279"/>
<comment type="function">
    <text evidence="1">May be involved in transcriptional regulation.</text>
</comment>
<keyword evidence="9" id="KW-0238">DNA-binding</keyword>
<dbReference type="Pfam" id="PF00096">
    <property type="entry name" value="zf-C2H2"/>
    <property type="match status" value="11"/>
</dbReference>
<feature type="domain" description="C2H2-type" evidence="14">
    <location>
        <begin position="542"/>
        <end position="569"/>
    </location>
</feature>
<evidence type="ECO:0000256" key="8">
    <source>
        <dbReference type="ARBA" id="ARBA00023015"/>
    </source>
</evidence>
<proteinExistence type="inferred from homology"/>
<name>A0A6P7YDH6_9AMPH</name>
<reference evidence="16" key="1">
    <citation type="submission" date="2025-08" db="UniProtKB">
        <authorList>
            <consortium name="RefSeq"/>
        </authorList>
    </citation>
    <scope>IDENTIFICATION</scope>
</reference>
<organism evidence="15 16">
    <name type="scientific">Microcaecilia unicolor</name>
    <dbReference type="NCBI Taxonomy" id="1415580"/>
    <lineage>
        <taxon>Eukaryota</taxon>
        <taxon>Metazoa</taxon>
        <taxon>Chordata</taxon>
        <taxon>Craniata</taxon>
        <taxon>Vertebrata</taxon>
        <taxon>Euteleostomi</taxon>
        <taxon>Amphibia</taxon>
        <taxon>Gymnophiona</taxon>
        <taxon>Siphonopidae</taxon>
        <taxon>Microcaecilia</taxon>
    </lineage>
</organism>